<evidence type="ECO:0008006" key="11">
    <source>
        <dbReference type="Google" id="ProtNLM"/>
    </source>
</evidence>
<dbReference type="GO" id="GO:0008324">
    <property type="term" value="F:monoatomic cation transmembrane transporter activity"/>
    <property type="evidence" value="ECO:0007669"/>
    <property type="project" value="InterPro"/>
</dbReference>
<dbReference type="PANTHER" id="PTHR32024">
    <property type="entry name" value="TRK SYSTEM POTASSIUM UPTAKE PROTEIN TRKG-RELATED"/>
    <property type="match status" value="1"/>
</dbReference>
<dbReference type="GO" id="GO:0030001">
    <property type="term" value="P:metal ion transport"/>
    <property type="evidence" value="ECO:0007669"/>
    <property type="project" value="UniProtKB-ARBA"/>
</dbReference>
<name>A0A382R6W4_9ZZZZ</name>
<evidence type="ECO:0000256" key="6">
    <source>
        <dbReference type="ARBA" id="ARBA00022989"/>
    </source>
</evidence>
<reference evidence="10" key="1">
    <citation type="submission" date="2018-05" db="EMBL/GenBank/DDBJ databases">
        <authorList>
            <person name="Lanie J.A."/>
            <person name="Ng W.-L."/>
            <person name="Kazmierczak K.M."/>
            <person name="Andrzejewski T.M."/>
            <person name="Davidsen T.M."/>
            <person name="Wayne K.J."/>
            <person name="Tettelin H."/>
            <person name="Glass J.I."/>
            <person name="Rusch D."/>
            <person name="Podicherti R."/>
            <person name="Tsui H.-C.T."/>
            <person name="Winkler M.E."/>
        </authorList>
    </citation>
    <scope>NUCLEOTIDE SEQUENCE</scope>
</reference>
<evidence type="ECO:0000256" key="2">
    <source>
        <dbReference type="ARBA" id="ARBA00009137"/>
    </source>
</evidence>
<keyword evidence="6 9" id="KW-1133">Transmembrane helix</keyword>
<evidence type="ECO:0000256" key="4">
    <source>
        <dbReference type="ARBA" id="ARBA00022475"/>
    </source>
</evidence>
<comment type="similarity">
    <text evidence="2">Belongs to the TrkH potassium transport family.</text>
</comment>
<evidence type="ECO:0000256" key="8">
    <source>
        <dbReference type="ARBA" id="ARBA00023136"/>
    </source>
</evidence>
<dbReference type="Pfam" id="PF02386">
    <property type="entry name" value="TrkH"/>
    <property type="match status" value="1"/>
</dbReference>
<feature type="transmembrane region" description="Helical" evidence="9">
    <location>
        <begin position="7"/>
        <end position="31"/>
    </location>
</feature>
<keyword evidence="8 9" id="KW-0472">Membrane</keyword>
<comment type="subcellular location">
    <subcellularLocation>
        <location evidence="1">Cell membrane</location>
        <topology evidence="1">Multi-pass membrane protein</topology>
    </subcellularLocation>
</comment>
<dbReference type="AlphaFoldDB" id="A0A382R6W4"/>
<keyword evidence="4" id="KW-1003">Cell membrane</keyword>
<feature type="transmembrane region" description="Helical" evidence="9">
    <location>
        <begin position="190"/>
        <end position="211"/>
    </location>
</feature>
<dbReference type="InterPro" id="IPR003445">
    <property type="entry name" value="Cat_transpt"/>
</dbReference>
<keyword evidence="7" id="KW-0406">Ion transport</keyword>
<evidence type="ECO:0000256" key="9">
    <source>
        <dbReference type="SAM" id="Phobius"/>
    </source>
</evidence>
<evidence type="ECO:0000313" key="10">
    <source>
        <dbReference type="EMBL" id="SVC92758.1"/>
    </source>
</evidence>
<feature type="transmembrane region" description="Helical" evidence="9">
    <location>
        <begin position="76"/>
        <end position="97"/>
    </location>
</feature>
<evidence type="ECO:0000256" key="7">
    <source>
        <dbReference type="ARBA" id="ARBA00023065"/>
    </source>
</evidence>
<keyword evidence="5 9" id="KW-0812">Transmembrane</keyword>
<gene>
    <name evidence="10" type="ORF">METZ01_LOCUS345612</name>
</gene>
<accession>A0A382R6W4</accession>
<proteinExistence type="inferred from homology"/>
<evidence type="ECO:0000256" key="5">
    <source>
        <dbReference type="ARBA" id="ARBA00022692"/>
    </source>
</evidence>
<organism evidence="10">
    <name type="scientific">marine metagenome</name>
    <dbReference type="NCBI Taxonomy" id="408172"/>
    <lineage>
        <taxon>unclassified sequences</taxon>
        <taxon>metagenomes</taxon>
        <taxon>ecological metagenomes</taxon>
    </lineage>
</organism>
<dbReference type="GO" id="GO:0005886">
    <property type="term" value="C:plasma membrane"/>
    <property type="evidence" value="ECO:0007669"/>
    <property type="project" value="UniProtKB-SubCell"/>
</dbReference>
<feature type="transmembrane region" description="Helical" evidence="9">
    <location>
        <begin position="139"/>
        <end position="159"/>
    </location>
</feature>
<keyword evidence="3" id="KW-0813">Transport</keyword>
<protein>
    <recommendedName>
        <fullName evidence="11">Potassium transporter membrane component TrkH</fullName>
    </recommendedName>
</protein>
<feature type="transmembrane region" description="Helical" evidence="9">
    <location>
        <begin position="242"/>
        <end position="261"/>
    </location>
</feature>
<evidence type="ECO:0000256" key="3">
    <source>
        <dbReference type="ARBA" id="ARBA00022448"/>
    </source>
</evidence>
<sequence>MNIQAILNVVGVLLILLSGLLLAPLGVSMYYDHSVLEGYISETTAFSLTLIGGLTTGLVFWKLFPSGIEKLRDREGFAIVASSWIAMSAFGALPLYLTGICPNYIDALFESASGFTTTGASILVDIDAVPHGILFWRNLMQWVGGMGIILLSLAIFPMLGIGSFHLFKAEIPGGSTVEQMQPRLAETAKILWKTYLALTIIEIIALLFAGLDLFDAVCHTFSTVATGGFSPHNGSVGVFDNIYIEAIIILFMFFGGINFALHSQIVRGNFAGALKNPEFRSYCSMLIIGILLVTWGLTRVSPDGDA</sequence>
<feature type="transmembrane region" description="Helical" evidence="9">
    <location>
        <begin position="282"/>
        <end position="298"/>
    </location>
</feature>
<dbReference type="PANTHER" id="PTHR32024:SF2">
    <property type="entry name" value="TRK SYSTEM POTASSIUM UPTAKE PROTEIN TRKG-RELATED"/>
    <property type="match status" value="1"/>
</dbReference>
<evidence type="ECO:0000256" key="1">
    <source>
        <dbReference type="ARBA" id="ARBA00004651"/>
    </source>
</evidence>
<dbReference type="EMBL" id="UINC01119147">
    <property type="protein sequence ID" value="SVC92758.1"/>
    <property type="molecule type" value="Genomic_DNA"/>
</dbReference>
<feature type="non-terminal residue" evidence="10">
    <location>
        <position position="306"/>
    </location>
</feature>
<feature type="transmembrane region" description="Helical" evidence="9">
    <location>
        <begin position="43"/>
        <end position="64"/>
    </location>
</feature>